<evidence type="ECO:0000313" key="3">
    <source>
        <dbReference type="Proteomes" id="UP000186817"/>
    </source>
</evidence>
<dbReference type="EMBL" id="LSRX01001993">
    <property type="protein sequence ID" value="OLP76543.1"/>
    <property type="molecule type" value="Genomic_DNA"/>
</dbReference>
<dbReference type="OrthoDB" id="273070at2759"/>
<feature type="compositionally biased region" description="Basic and acidic residues" evidence="1">
    <location>
        <begin position="77"/>
        <end position="87"/>
    </location>
</feature>
<organism evidence="2 3">
    <name type="scientific">Symbiodinium microadriaticum</name>
    <name type="common">Dinoflagellate</name>
    <name type="synonym">Zooxanthella microadriatica</name>
    <dbReference type="NCBI Taxonomy" id="2951"/>
    <lineage>
        <taxon>Eukaryota</taxon>
        <taxon>Sar</taxon>
        <taxon>Alveolata</taxon>
        <taxon>Dinophyceae</taxon>
        <taxon>Suessiales</taxon>
        <taxon>Symbiodiniaceae</taxon>
        <taxon>Symbiodinium</taxon>
    </lineage>
</organism>
<gene>
    <name evidence="2" type="ORF">AK812_SmicGene43505</name>
</gene>
<dbReference type="Proteomes" id="UP000186817">
    <property type="component" value="Unassembled WGS sequence"/>
</dbReference>
<keyword evidence="3" id="KW-1185">Reference proteome</keyword>
<protein>
    <submittedName>
        <fullName evidence="2">Uncharacterized protein</fullName>
    </submittedName>
</protein>
<evidence type="ECO:0000256" key="1">
    <source>
        <dbReference type="SAM" id="MobiDB-lite"/>
    </source>
</evidence>
<feature type="region of interest" description="Disordered" evidence="1">
    <location>
        <begin position="76"/>
        <end position="102"/>
    </location>
</feature>
<reference evidence="2 3" key="1">
    <citation type="submission" date="2016-02" db="EMBL/GenBank/DDBJ databases">
        <title>Genome analysis of coral dinoflagellate symbionts highlights evolutionary adaptations to a symbiotic lifestyle.</title>
        <authorList>
            <person name="Aranda M."/>
            <person name="Li Y."/>
            <person name="Liew Y.J."/>
            <person name="Baumgarten S."/>
            <person name="Simakov O."/>
            <person name="Wilson M."/>
            <person name="Piel J."/>
            <person name="Ashoor H."/>
            <person name="Bougouffa S."/>
            <person name="Bajic V.B."/>
            <person name="Ryu T."/>
            <person name="Ravasi T."/>
            <person name="Bayer T."/>
            <person name="Micklem G."/>
            <person name="Kim H."/>
            <person name="Bhak J."/>
            <person name="Lajeunesse T.C."/>
            <person name="Voolstra C.R."/>
        </authorList>
    </citation>
    <scope>NUCLEOTIDE SEQUENCE [LARGE SCALE GENOMIC DNA]</scope>
    <source>
        <strain evidence="2 3">CCMP2467</strain>
    </source>
</reference>
<comment type="caution">
    <text evidence="2">The sequence shown here is derived from an EMBL/GenBank/DDBJ whole genome shotgun (WGS) entry which is preliminary data.</text>
</comment>
<dbReference type="AlphaFoldDB" id="A0A1Q9C0U6"/>
<proteinExistence type="predicted"/>
<accession>A0A1Q9C0U6</accession>
<name>A0A1Q9C0U6_SYMMI</name>
<sequence>MLTNHFMGATTMMMTMTVVIQKGNLLQNQATSMMEVGDVPLDDYYKAVDVLGDKILERAEAEAGALRAPPSSSILRRTGETADHDDVGPSGRLIPKGGEEDPGEILRCLKDGKLVSDDIEHWGAGTKGDDKIYLSDDGEACKIDKRGVPYKVGSDGRRIVPTRRPKHLYTPEEWDKMDVKAKDKAYNKAKRERAKDAKKTAVGKKLVDKVLDKMIFPKIVQCDKIVLELGSSCTEGWEWAQESVQQQLQEEFLQDVVRASSCGTWKLLQCHGHAPSYQERDDQQSESYGSIHEGVERIVGSGSIRLFQAREYDDVVNEAKKKGQKVHMARVHGLIYEKNYQLKEDDPARKFKGRGVLLGDHASQRSEYGSRTLPRPRQFASYLRCIKVG</sequence>
<evidence type="ECO:0000313" key="2">
    <source>
        <dbReference type="EMBL" id="OLP76543.1"/>
    </source>
</evidence>